<dbReference type="CDD" id="cd02440">
    <property type="entry name" value="AdoMet_MTases"/>
    <property type="match status" value="1"/>
</dbReference>
<dbReference type="GO" id="GO:0102559">
    <property type="term" value="F:peptide chain release factor N(5)-glutamine methyltransferase activity"/>
    <property type="evidence" value="ECO:0007669"/>
    <property type="project" value="UniProtKB-EC"/>
</dbReference>
<dbReference type="InterPro" id="IPR002052">
    <property type="entry name" value="DNA_methylase_N6_adenine_CS"/>
</dbReference>
<feature type="domain" description="Methyltransferase small" evidence="6">
    <location>
        <begin position="119"/>
        <end position="205"/>
    </location>
</feature>
<feature type="binding site" evidence="5">
    <location>
        <begin position="197"/>
        <end position="200"/>
    </location>
    <ligand>
        <name>substrate</name>
    </ligand>
</feature>
<dbReference type="RefSeq" id="WP_316027084.1">
    <property type="nucleotide sequence ID" value="NZ_JAWDIO010000002.1"/>
</dbReference>
<keyword evidence="2 5" id="KW-0808">Transferase</keyword>
<dbReference type="InterPro" id="IPR029063">
    <property type="entry name" value="SAM-dependent_MTases_sf"/>
</dbReference>
<reference evidence="8 9" key="1">
    <citation type="submission" date="2023-10" db="EMBL/GenBank/DDBJ databases">
        <title>Glaciecola aquimarina strain GGW-M5 nov., isolated from a coastal seawater.</title>
        <authorList>
            <person name="Bayburt H."/>
            <person name="Kim J.M."/>
            <person name="Choi B.J."/>
            <person name="Jeon C.O."/>
        </authorList>
    </citation>
    <scope>NUCLEOTIDE SEQUENCE [LARGE SCALE GENOMIC DNA]</scope>
    <source>
        <strain evidence="8 9">KCTC 32108</strain>
    </source>
</reference>
<dbReference type="Gene3D" id="1.10.8.10">
    <property type="entry name" value="DNA helicase RuvA subunit, C-terminal domain"/>
    <property type="match status" value="1"/>
</dbReference>
<gene>
    <name evidence="5 8" type="primary">prmC</name>
    <name evidence="8" type="ORF">RS130_18090</name>
</gene>
<keyword evidence="1 5" id="KW-0489">Methyltransferase</keyword>
<dbReference type="Proteomes" id="UP001247805">
    <property type="component" value="Unassembled WGS sequence"/>
</dbReference>
<evidence type="ECO:0000256" key="1">
    <source>
        <dbReference type="ARBA" id="ARBA00022603"/>
    </source>
</evidence>
<comment type="function">
    <text evidence="5">Methylates the class 1 translation termination release factors RF1/PrfA and RF2/PrfB on the glutamine residue of the universally conserved GGQ motif.</text>
</comment>
<evidence type="ECO:0000256" key="4">
    <source>
        <dbReference type="ARBA" id="ARBA00048391"/>
    </source>
</evidence>
<organism evidence="8 9">
    <name type="scientific">Paraglaciecola aquimarina</name>
    <dbReference type="NCBI Taxonomy" id="1235557"/>
    <lineage>
        <taxon>Bacteria</taxon>
        <taxon>Pseudomonadati</taxon>
        <taxon>Pseudomonadota</taxon>
        <taxon>Gammaproteobacteria</taxon>
        <taxon>Alteromonadales</taxon>
        <taxon>Alteromonadaceae</taxon>
        <taxon>Paraglaciecola</taxon>
    </lineage>
</organism>
<dbReference type="GO" id="GO:0032259">
    <property type="term" value="P:methylation"/>
    <property type="evidence" value="ECO:0007669"/>
    <property type="project" value="UniProtKB-KW"/>
</dbReference>
<proteinExistence type="inferred from homology"/>
<feature type="binding site" evidence="5">
    <location>
        <position position="154"/>
    </location>
    <ligand>
        <name>S-adenosyl-L-methionine</name>
        <dbReference type="ChEBI" id="CHEBI:59789"/>
    </ligand>
</feature>
<dbReference type="Pfam" id="PF05175">
    <property type="entry name" value="MTS"/>
    <property type="match status" value="1"/>
</dbReference>
<dbReference type="SUPFAM" id="SSF53335">
    <property type="entry name" value="S-adenosyl-L-methionine-dependent methyltransferases"/>
    <property type="match status" value="1"/>
</dbReference>
<dbReference type="Pfam" id="PF17827">
    <property type="entry name" value="PrmC_N"/>
    <property type="match status" value="1"/>
</dbReference>
<dbReference type="PANTHER" id="PTHR18895">
    <property type="entry name" value="HEMK METHYLTRANSFERASE"/>
    <property type="match status" value="1"/>
</dbReference>
<evidence type="ECO:0000256" key="5">
    <source>
        <dbReference type="HAMAP-Rule" id="MF_02126"/>
    </source>
</evidence>
<dbReference type="NCBIfam" id="TIGR00536">
    <property type="entry name" value="hemK_fam"/>
    <property type="match status" value="1"/>
</dbReference>
<evidence type="ECO:0000259" key="7">
    <source>
        <dbReference type="Pfam" id="PF17827"/>
    </source>
</evidence>
<dbReference type="NCBIfam" id="TIGR03534">
    <property type="entry name" value="RF_mod_PrmC"/>
    <property type="match status" value="1"/>
</dbReference>
<dbReference type="InterPro" id="IPR007848">
    <property type="entry name" value="Small_mtfrase_dom"/>
</dbReference>
<dbReference type="InterPro" id="IPR019874">
    <property type="entry name" value="RF_methyltr_PrmC"/>
</dbReference>
<name>A0ABU3SZY2_9ALTE</name>
<protein>
    <recommendedName>
        <fullName evidence="5">Release factor glutamine methyltransferase</fullName>
        <shortName evidence="5">RF MTase</shortName>
        <ecNumber evidence="5">2.1.1.297</ecNumber>
    </recommendedName>
    <alternativeName>
        <fullName evidence="5">N5-glutamine methyltransferase PrmC</fullName>
    </alternativeName>
    <alternativeName>
        <fullName evidence="5">Protein-(glutamine-N5) MTase PrmC</fullName>
    </alternativeName>
    <alternativeName>
        <fullName evidence="5">Protein-glutamine N-methyltransferase PrmC</fullName>
    </alternativeName>
</protein>
<sequence length="290" mass="32264">MVSDSPQTIAQVLQWAKHQLSSHRVSDDGDYDSSIIDSKLLLCAALDCELVYLLTWPEKELTLEQQKTFKQFIAQRLTGQPVAYIVGYRDFWSLRLKVSPATLIPRADTECLVEVALALPIPNNAKVLDLGTGTGAIALSLALEQINWTVTGVDKSHAAVALAKENALVNKLTGVDFKQSDWFSAVEQQKYHLIVTNPPYVESNSVFLEKGDVQFEPKSALISGEDGLDDIKLIVQQSTGYLFPKGWLVIEHGYQQANAVAQLLELHGFDKIRTERDVDNQPRVTLARFL</sequence>
<dbReference type="InterPro" id="IPR040758">
    <property type="entry name" value="PrmC_N"/>
</dbReference>
<dbReference type="Gene3D" id="3.40.50.150">
    <property type="entry name" value="Vaccinia Virus protein VP39"/>
    <property type="match status" value="1"/>
</dbReference>
<evidence type="ECO:0000256" key="3">
    <source>
        <dbReference type="ARBA" id="ARBA00022691"/>
    </source>
</evidence>
<evidence type="ECO:0000313" key="9">
    <source>
        <dbReference type="Proteomes" id="UP001247805"/>
    </source>
</evidence>
<dbReference type="InterPro" id="IPR004556">
    <property type="entry name" value="HemK-like"/>
</dbReference>
<comment type="caution">
    <text evidence="8">The sequence shown here is derived from an EMBL/GenBank/DDBJ whole genome shotgun (WGS) entry which is preliminary data.</text>
</comment>
<evidence type="ECO:0000313" key="8">
    <source>
        <dbReference type="EMBL" id="MDU0355550.1"/>
    </source>
</evidence>
<keyword evidence="3 5" id="KW-0949">S-adenosyl-L-methionine</keyword>
<dbReference type="HAMAP" id="MF_02126">
    <property type="entry name" value="RF_methyltr_PrmC"/>
    <property type="match status" value="1"/>
</dbReference>
<dbReference type="PROSITE" id="PS00092">
    <property type="entry name" value="N6_MTASE"/>
    <property type="match status" value="1"/>
</dbReference>
<accession>A0ABU3SZY2</accession>
<dbReference type="EMBL" id="JAWDIO010000002">
    <property type="protein sequence ID" value="MDU0355550.1"/>
    <property type="molecule type" value="Genomic_DNA"/>
</dbReference>
<evidence type="ECO:0000259" key="6">
    <source>
        <dbReference type="Pfam" id="PF05175"/>
    </source>
</evidence>
<dbReference type="InterPro" id="IPR050320">
    <property type="entry name" value="N5-glutamine_MTase"/>
</dbReference>
<feature type="domain" description="Release factor glutamine methyltransferase N-terminal" evidence="7">
    <location>
        <begin position="11"/>
        <end position="87"/>
    </location>
</feature>
<comment type="catalytic activity">
    <reaction evidence="4 5">
        <text>L-glutaminyl-[peptide chain release factor] + S-adenosyl-L-methionine = N(5)-methyl-L-glutaminyl-[peptide chain release factor] + S-adenosyl-L-homocysteine + H(+)</text>
        <dbReference type="Rhea" id="RHEA:42896"/>
        <dbReference type="Rhea" id="RHEA-COMP:10271"/>
        <dbReference type="Rhea" id="RHEA-COMP:10272"/>
        <dbReference type="ChEBI" id="CHEBI:15378"/>
        <dbReference type="ChEBI" id="CHEBI:30011"/>
        <dbReference type="ChEBI" id="CHEBI:57856"/>
        <dbReference type="ChEBI" id="CHEBI:59789"/>
        <dbReference type="ChEBI" id="CHEBI:61891"/>
        <dbReference type="EC" id="2.1.1.297"/>
    </reaction>
</comment>
<dbReference type="EC" id="2.1.1.297" evidence="5"/>
<feature type="binding site" evidence="5">
    <location>
        <position position="182"/>
    </location>
    <ligand>
        <name>S-adenosyl-L-methionine</name>
        <dbReference type="ChEBI" id="CHEBI:59789"/>
    </ligand>
</feature>
<dbReference type="PANTHER" id="PTHR18895:SF74">
    <property type="entry name" value="MTRF1L RELEASE FACTOR GLUTAMINE METHYLTRANSFERASE"/>
    <property type="match status" value="1"/>
</dbReference>
<feature type="binding site" evidence="5">
    <location>
        <position position="197"/>
    </location>
    <ligand>
        <name>S-adenosyl-L-methionine</name>
        <dbReference type="ChEBI" id="CHEBI:59789"/>
    </ligand>
</feature>
<feature type="binding site" evidence="5">
    <location>
        <begin position="131"/>
        <end position="135"/>
    </location>
    <ligand>
        <name>S-adenosyl-L-methionine</name>
        <dbReference type="ChEBI" id="CHEBI:59789"/>
    </ligand>
</feature>
<comment type="similarity">
    <text evidence="5">Belongs to the protein N5-glutamine methyltransferase family. PrmC subfamily.</text>
</comment>
<keyword evidence="9" id="KW-1185">Reference proteome</keyword>
<evidence type="ECO:0000256" key="2">
    <source>
        <dbReference type="ARBA" id="ARBA00022679"/>
    </source>
</evidence>